<organism evidence="10 11">
    <name type="scientific">Chytriomyces confervae</name>
    <dbReference type="NCBI Taxonomy" id="246404"/>
    <lineage>
        <taxon>Eukaryota</taxon>
        <taxon>Fungi</taxon>
        <taxon>Fungi incertae sedis</taxon>
        <taxon>Chytridiomycota</taxon>
        <taxon>Chytridiomycota incertae sedis</taxon>
        <taxon>Chytridiomycetes</taxon>
        <taxon>Chytridiales</taxon>
        <taxon>Chytriomycetaceae</taxon>
        <taxon>Chytriomyces</taxon>
    </lineage>
</organism>
<evidence type="ECO:0000259" key="9">
    <source>
        <dbReference type="Pfam" id="PF21639"/>
    </source>
</evidence>
<dbReference type="GO" id="GO:0006270">
    <property type="term" value="P:DNA replication initiation"/>
    <property type="evidence" value="ECO:0007669"/>
    <property type="project" value="TreeGrafter"/>
</dbReference>
<dbReference type="GO" id="GO:0003688">
    <property type="term" value="F:DNA replication origin binding"/>
    <property type="evidence" value="ECO:0007669"/>
    <property type="project" value="TreeGrafter"/>
</dbReference>
<evidence type="ECO:0000256" key="4">
    <source>
        <dbReference type="ARBA" id="ARBA00022741"/>
    </source>
</evidence>
<dbReference type="EMBL" id="QEAP01000950">
    <property type="protein sequence ID" value="TPX53449.1"/>
    <property type="molecule type" value="Genomic_DNA"/>
</dbReference>
<keyword evidence="6" id="KW-0539">Nucleus</keyword>
<keyword evidence="3" id="KW-0235">DNA replication</keyword>
<feature type="domain" description="Orc1-like AAA ATPase" evidence="7">
    <location>
        <begin position="4"/>
        <end position="153"/>
    </location>
</feature>
<dbReference type="InterPro" id="IPR027417">
    <property type="entry name" value="P-loop_NTPase"/>
</dbReference>
<dbReference type="Proteomes" id="UP000320333">
    <property type="component" value="Unassembled WGS sequence"/>
</dbReference>
<dbReference type="Pfam" id="PF13191">
    <property type="entry name" value="AAA_16"/>
    <property type="match status" value="1"/>
</dbReference>
<keyword evidence="4" id="KW-0547">Nucleotide-binding</keyword>
<sequence>MAMPGREHQKQVLANLVRRRSVQGKHVPSVYLFGLPATGKSTLTRKVLEDSKAIHAIIDCMSVFTVAQLFDTCLEALLNCENGDACVERDLNWKCDNAADFAFEVKMRFAKQGHNEHRFLVLDNADALRAFPNSSTLIQSLLRVADMSGANITVMLISCLDWVRFKESAQCIDPALLLYFPAYTRAETKAILALDAPAIPPRIESNDDEELSPEEEQALYLQFVDLAIQVLHQPCRDLNELRHLVALLFSKYKEPIMRGKYEKKDTGKLYAHIQFYFKEVIDKLYIRKISSSEWSQTNVSVRASFANGPTISQPDATDVDLPHNTAYLLLASFIASYNPKGLDVRFFARASEKRTRKTASKLKKTSSTKLRQQLVGPKTFPIERMLAIFYRIKEDTQVDEEMESLVDIQMQIKSLISKGLLLRMSQVSRLEEVKCKVNIGLETAYALAGRMRFDLSKYLHDFKA</sequence>
<comment type="similarity">
    <text evidence="2">Belongs to the ORC5 family.</text>
</comment>
<evidence type="ECO:0000256" key="1">
    <source>
        <dbReference type="ARBA" id="ARBA00004123"/>
    </source>
</evidence>
<dbReference type="InterPro" id="IPR041664">
    <property type="entry name" value="AAA_16"/>
</dbReference>
<keyword evidence="5" id="KW-0067">ATP-binding</keyword>
<dbReference type="Pfam" id="PF21639">
    <property type="entry name" value="ORC5_lid"/>
    <property type="match status" value="1"/>
</dbReference>
<dbReference type="Pfam" id="PF14630">
    <property type="entry name" value="ORC5_C"/>
    <property type="match status" value="1"/>
</dbReference>
<dbReference type="PANTHER" id="PTHR12705">
    <property type="entry name" value="ORIGIN RECOGNITION COMPLEX SUBUNIT 5"/>
    <property type="match status" value="1"/>
</dbReference>
<gene>
    <name evidence="10" type="ORF">CcCBS67573_g09700</name>
</gene>
<evidence type="ECO:0000313" key="11">
    <source>
        <dbReference type="Proteomes" id="UP000320333"/>
    </source>
</evidence>
<dbReference type="SUPFAM" id="SSF52540">
    <property type="entry name" value="P-loop containing nucleoside triphosphate hydrolases"/>
    <property type="match status" value="1"/>
</dbReference>
<dbReference type="GO" id="GO:0005664">
    <property type="term" value="C:nuclear origin of replication recognition complex"/>
    <property type="evidence" value="ECO:0007669"/>
    <property type="project" value="TreeGrafter"/>
</dbReference>
<dbReference type="InterPro" id="IPR048866">
    <property type="entry name" value="ORC5_lid"/>
</dbReference>
<evidence type="ECO:0000259" key="7">
    <source>
        <dbReference type="Pfam" id="PF13191"/>
    </source>
</evidence>
<feature type="domain" description="Origin recognition complex subunit 5 C-terminal" evidence="8">
    <location>
        <begin position="321"/>
        <end position="459"/>
    </location>
</feature>
<evidence type="ECO:0000256" key="5">
    <source>
        <dbReference type="ARBA" id="ARBA00022840"/>
    </source>
</evidence>
<evidence type="ECO:0000313" key="10">
    <source>
        <dbReference type="EMBL" id="TPX53449.1"/>
    </source>
</evidence>
<keyword evidence="11" id="KW-1185">Reference proteome</keyword>
<evidence type="ECO:0000256" key="6">
    <source>
        <dbReference type="ARBA" id="ARBA00023242"/>
    </source>
</evidence>
<dbReference type="PANTHER" id="PTHR12705:SF0">
    <property type="entry name" value="ORIGIN RECOGNITION COMPLEX SUBUNIT 5"/>
    <property type="match status" value="1"/>
</dbReference>
<evidence type="ECO:0000256" key="2">
    <source>
        <dbReference type="ARBA" id="ARBA00006269"/>
    </source>
</evidence>
<dbReference type="STRING" id="246404.A0A507DP15"/>
<dbReference type="InterPro" id="IPR020796">
    <property type="entry name" value="ORC5"/>
</dbReference>
<proteinExistence type="inferred from homology"/>
<dbReference type="AlphaFoldDB" id="A0A507DP15"/>
<comment type="subcellular location">
    <subcellularLocation>
        <location evidence="1">Nucleus</location>
    </subcellularLocation>
</comment>
<evidence type="ECO:0000259" key="8">
    <source>
        <dbReference type="Pfam" id="PF14630"/>
    </source>
</evidence>
<dbReference type="OrthoDB" id="365981at2759"/>
<accession>A0A507DP15</accession>
<name>A0A507DP15_9FUNG</name>
<dbReference type="InterPro" id="IPR047088">
    <property type="entry name" value="ORC5_C"/>
</dbReference>
<comment type="caution">
    <text evidence="10">The sequence shown here is derived from an EMBL/GenBank/DDBJ whole genome shotgun (WGS) entry which is preliminary data.</text>
</comment>
<reference evidence="10 11" key="1">
    <citation type="journal article" date="2019" name="Sci. Rep.">
        <title>Comparative genomics of chytrid fungi reveal insights into the obligate biotrophic and pathogenic lifestyle of Synchytrium endobioticum.</title>
        <authorList>
            <person name="van de Vossenberg B.T.L.H."/>
            <person name="Warris S."/>
            <person name="Nguyen H.D.T."/>
            <person name="van Gent-Pelzer M.P.E."/>
            <person name="Joly D.L."/>
            <person name="van de Geest H.C."/>
            <person name="Bonants P.J.M."/>
            <person name="Smith D.S."/>
            <person name="Levesque C.A."/>
            <person name="van der Lee T.A.J."/>
        </authorList>
    </citation>
    <scope>NUCLEOTIDE SEQUENCE [LARGE SCALE GENOMIC DNA]</scope>
    <source>
        <strain evidence="10 11">CBS 675.73</strain>
    </source>
</reference>
<protein>
    <submittedName>
        <fullName evidence="10">Uncharacterized protein</fullName>
    </submittedName>
</protein>
<dbReference type="Gene3D" id="3.40.50.300">
    <property type="entry name" value="P-loop containing nucleotide triphosphate hydrolases"/>
    <property type="match status" value="1"/>
</dbReference>
<feature type="domain" description="ORC5 lid" evidence="9">
    <location>
        <begin position="220"/>
        <end position="277"/>
    </location>
</feature>
<evidence type="ECO:0000256" key="3">
    <source>
        <dbReference type="ARBA" id="ARBA00022705"/>
    </source>
</evidence>